<dbReference type="STRING" id="398578.Daci_3717"/>
<keyword evidence="4" id="KW-1185">Reference proteome</keyword>
<feature type="domain" description="DNA-binding protein H-NS-like C-terminal" evidence="2">
    <location>
        <begin position="75"/>
        <end position="114"/>
    </location>
</feature>
<sequence length="136" mass="14940">MTLKTGMSRPNSPIIWLQKFRTPMTQSLKELLAAKAALDMEIAKARTSAADAALSKVQKLVTDFGFTQQQVFPYIPEKTSAPAKYRDPATGATWTGRGKPPNWIKDQDRDDFLIESKPEAAQGPFLAEMAAAAARN</sequence>
<evidence type="ECO:0000313" key="3">
    <source>
        <dbReference type="EMBL" id="ABX36349.1"/>
    </source>
</evidence>
<dbReference type="eggNOG" id="COG2916">
    <property type="taxonomic scope" value="Bacteria"/>
</dbReference>
<feature type="region of interest" description="Disordered" evidence="1">
    <location>
        <begin position="83"/>
        <end position="106"/>
    </location>
</feature>
<dbReference type="Pfam" id="PF00816">
    <property type="entry name" value="Histone_HNS"/>
    <property type="match status" value="1"/>
</dbReference>
<evidence type="ECO:0000313" key="4">
    <source>
        <dbReference type="Proteomes" id="UP000000784"/>
    </source>
</evidence>
<dbReference type="KEGG" id="dac:Daci_3717"/>
<reference evidence="3 4" key="1">
    <citation type="journal article" date="2004" name="Appl. Environ. Microbiol.">
        <title>Mineralization of individual congeners of linear alkylbenzenesulfonate by defined pairs of heterotrophic bacteria.</title>
        <authorList>
            <person name="Schleheck D."/>
            <person name="Knepper T.P."/>
            <person name="Fischer K."/>
            <person name="Cook A.M."/>
        </authorList>
    </citation>
    <scope>NUCLEOTIDE SEQUENCE [LARGE SCALE GENOMIC DNA]</scope>
    <source>
        <strain evidence="4">DSM 14801 / SPH-1</strain>
    </source>
</reference>
<accession>A9C2K0</accession>
<dbReference type="InterPro" id="IPR027444">
    <property type="entry name" value="H-NS_C_dom"/>
</dbReference>
<name>A9C2K0_DELAS</name>
<dbReference type="AlphaFoldDB" id="A9C2K0"/>
<dbReference type="SMART" id="SM00528">
    <property type="entry name" value="HNS"/>
    <property type="match status" value="1"/>
</dbReference>
<evidence type="ECO:0000259" key="2">
    <source>
        <dbReference type="SMART" id="SM00528"/>
    </source>
</evidence>
<protein>
    <submittedName>
        <fullName evidence="3">Histone family protein nucleoid-structuring protein H-NS</fullName>
    </submittedName>
</protein>
<proteinExistence type="predicted"/>
<dbReference type="Gene3D" id="4.10.430.30">
    <property type="match status" value="1"/>
</dbReference>
<dbReference type="EMBL" id="CP000884">
    <property type="protein sequence ID" value="ABX36349.1"/>
    <property type="molecule type" value="Genomic_DNA"/>
</dbReference>
<organism evidence="3 4">
    <name type="scientific">Delftia acidovorans (strain DSM 14801 / SPH-1)</name>
    <dbReference type="NCBI Taxonomy" id="398578"/>
    <lineage>
        <taxon>Bacteria</taxon>
        <taxon>Pseudomonadati</taxon>
        <taxon>Pseudomonadota</taxon>
        <taxon>Betaproteobacteria</taxon>
        <taxon>Burkholderiales</taxon>
        <taxon>Comamonadaceae</taxon>
        <taxon>Delftia</taxon>
    </lineage>
</organism>
<reference evidence="4" key="2">
    <citation type="submission" date="2007-11" db="EMBL/GenBank/DDBJ databases">
        <title>Complete sequence of Delftia acidovorans DSM 14801 / SPH-1.</title>
        <authorList>
            <person name="Copeland A."/>
            <person name="Lucas S."/>
            <person name="Lapidus A."/>
            <person name="Barry K."/>
            <person name="Glavina del Rio T."/>
            <person name="Dalin E."/>
            <person name="Tice H."/>
            <person name="Pitluck S."/>
            <person name="Lowry S."/>
            <person name="Clum A."/>
            <person name="Schmutz J."/>
            <person name="Larimer F."/>
            <person name="Land M."/>
            <person name="Hauser L."/>
            <person name="Kyrpides N."/>
            <person name="Kim E."/>
            <person name="Schleheck D."/>
            <person name="Richardson P."/>
        </authorList>
    </citation>
    <scope>NUCLEOTIDE SEQUENCE [LARGE SCALE GENOMIC DNA]</scope>
    <source>
        <strain evidence="4">DSM 14801 / SPH-1</strain>
    </source>
</reference>
<dbReference type="SUPFAM" id="SSF81273">
    <property type="entry name" value="H-NS histone-like proteins"/>
    <property type="match status" value="1"/>
</dbReference>
<dbReference type="Proteomes" id="UP000000784">
    <property type="component" value="Chromosome"/>
</dbReference>
<dbReference type="GO" id="GO:0003677">
    <property type="term" value="F:DNA binding"/>
    <property type="evidence" value="ECO:0007669"/>
    <property type="project" value="InterPro"/>
</dbReference>
<evidence type="ECO:0000256" key="1">
    <source>
        <dbReference type="SAM" id="MobiDB-lite"/>
    </source>
</evidence>
<gene>
    <name evidence="3" type="ordered locus">Daci_3717</name>
</gene>
<dbReference type="HOGENOM" id="CLU_117503_5_0_4"/>